<feature type="transmembrane region" description="Helical" evidence="1">
    <location>
        <begin position="6"/>
        <end position="23"/>
    </location>
</feature>
<keyword evidence="1" id="KW-0472">Membrane</keyword>
<evidence type="ECO:0000256" key="1">
    <source>
        <dbReference type="SAM" id="Phobius"/>
    </source>
</evidence>
<dbReference type="InParanoid" id="A0A5C3PZG4"/>
<proteinExistence type="predicted"/>
<organism evidence="2 3">
    <name type="scientific">Polyporus arcularius HHB13444</name>
    <dbReference type="NCBI Taxonomy" id="1314778"/>
    <lineage>
        <taxon>Eukaryota</taxon>
        <taxon>Fungi</taxon>
        <taxon>Dikarya</taxon>
        <taxon>Basidiomycota</taxon>
        <taxon>Agaricomycotina</taxon>
        <taxon>Agaricomycetes</taxon>
        <taxon>Polyporales</taxon>
        <taxon>Polyporaceae</taxon>
        <taxon>Polyporus</taxon>
    </lineage>
</organism>
<protein>
    <submittedName>
        <fullName evidence="2">Uncharacterized protein</fullName>
    </submittedName>
</protein>
<dbReference type="AlphaFoldDB" id="A0A5C3PZG4"/>
<dbReference type="EMBL" id="ML210964">
    <property type="protein sequence ID" value="TFK94911.1"/>
    <property type="molecule type" value="Genomic_DNA"/>
</dbReference>
<gene>
    <name evidence="2" type="ORF">K466DRAFT_119935</name>
</gene>
<name>A0A5C3PZG4_9APHY</name>
<feature type="transmembrane region" description="Helical" evidence="1">
    <location>
        <begin position="30"/>
        <end position="53"/>
    </location>
</feature>
<keyword evidence="1" id="KW-1133">Transmembrane helix</keyword>
<keyword evidence="1" id="KW-0812">Transmembrane</keyword>
<accession>A0A5C3PZG4</accession>
<reference evidence="2 3" key="1">
    <citation type="journal article" date="2019" name="Nat. Ecol. Evol.">
        <title>Megaphylogeny resolves global patterns of mushroom evolution.</title>
        <authorList>
            <person name="Varga T."/>
            <person name="Krizsan K."/>
            <person name="Foldi C."/>
            <person name="Dima B."/>
            <person name="Sanchez-Garcia M."/>
            <person name="Sanchez-Ramirez S."/>
            <person name="Szollosi G.J."/>
            <person name="Szarkandi J.G."/>
            <person name="Papp V."/>
            <person name="Albert L."/>
            <person name="Andreopoulos W."/>
            <person name="Angelini C."/>
            <person name="Antonin V."/>
            <person name="Barry K.W."/>
            <person name="Bougher N.L."/>
            <person name="Buchanan P."/>
            <person name="Buyck B."/>
            <person name="Bense V."/>
            <person name="Catcheside P."/>
            <person name="Chovatia M."/>
            <person name="Cooper J."/>
            <person name="Damon W."/>
            <person name="Desjardin D."/>
            <person name="Finy P."/>
            <person name="Geml J."/>
            <person name="Haridas S."/>
            <person name="Hughes K."/>
            <person name="Justo A."/>
            <person name="Karasinski D."/>
            <person name="Kautmanova I."/>
            <person name="Kiss B."/>
            <person name="Kocsube S."/>
            <person name="Kotiranta H."/>
            <person name="LaButti K.M."/>
            <person name="Lechner B.E."/>
            <person name="Liimatainen K."/>
            <person name="Lipzen A."/>
            <person name="Lukacs Z."/>
            <person name="Mihaltcheva S."/>
            <person name="Morgado L.N."/>
            <person name="Niskanen T."/>
            <person name="Noordeloos M.E."/>
            <person name="Ohm R.A."/>
            <person name="Ortiz-Santana B."/>
            <person name="Ovrebo C."/>
            <person name="Racz N."/>
            <person name="Riley R."/>
            <person name="Savchenko A."/>
            <person name="Shiryaev A."/>
            <person name="Soop K."/>
            <person name="Spirin V."/>
            <person name="Szebenyi C."/>
            <person name="Tomsovsky M."/>
            <person name="Tulloss R.E."/>
            <person name="Uehling J."/>
            <person name="Grigoriev I.V."/>
            <person name="Vagvolgyi C."/>
            <person name="Papp T."/>
            <person name="Martin F.M."/>
            <person name="Miettinen O."/>
            <person name="Hibbett D.S."/>
            <person name="Nagy L.G."/>
        </authorList>
    </citation>
    <scope>NUCLEOTIDE SEQUENCE [LARGE SCALE GENOMIC DNA]</scope>
    <source>
        <strain evidence="2 3">HHB13444</strain>
    </source>
</reference>
<dbReference type="Proteomes" id="UP000308197">
    <property type="component" value="Unassembled WGS sequence"/>
</dbReference>
<sequence>MNDIDAYVLIICLLCVALVFVFGEPMLRLYSLFFIMGGATFMHAFILASWHPWGSDDLLLELKKIFLASTTMTWFLVRFTILAYATLAPPTRNPSDVRWIVIWAVCSCLPFTKIPEVGWPPLLSLRWLALQAVTQANWSVALDRQEVQTTGRTFGPFLSWFGPAQGGDTGCPAECQGEQGGHLWTPFRTGIDLLIGRARIQLRRRLRRSRTCRYTLALALALDSLEPNLFSTPRHRTRALRPTRSHTPLSSPLQVLALALRLKLSLNFRTKTSLSLSLLGSLSL</sequence>
<evidence type="ECO:0000313" key="2">
    <source>
        <dbReference type="EMBL" id="TFK94911.1"/>
    </source>
</evidence>
<evidence type="ECO:0000313" key="3">
    <source>
        <dbReference type="Proteomes" id="UP000308197"/>
    </source>
</evidence>
<feature type="transmembrane region" description="Helical" evidence="1">
    <location>
        <begin position="65"/>
        <end position="85"/>
    </location>
</feature>
<keyword evidence="3" id="KW-1185">Reference proteome</keyword>